<evidence type="ECO:0000256" key="9">
    <source>
        <dbReference type="ARBA" id="ARBA00054633"/>
    </source>
</evidence>
<feature type="binding site" evidence="11">
    <location>
        <position position="135"/>
    </location>
    <ligand>
        <name>sn-glycerol 3-phosphate</name>
        <dbReference type="ChEBI" id="CHEBI:57597"/>
    </ligand>
</feature>
<dbReference type="GO" id="GO:0005524">
    <property type="term" value="F:ATP binding"/>
    <property type="evidence" value="ECO:0007669"/>
    <property type="project" value="UniProtKB-UniRule"/>
</dbReference>
<accession>A0A288Q9E5</accession>
<dbReference type="EMBL" id="QRAS01000001">
    <property type="protein sequence ID" value="RDL12078.1"/>
    <property type="molecule type" value="Genomic_DNA"/>
</dbReference>
<proteinExistence type="inferred from homology"/>
<comment type="similarity">
    <text evidence="2 11 12">Belongs to the FGGY kinase family.</text>
</comment>
<dbReference type="EC" id="2.7.1.30" evidence="11"/>
<reference evidence="13 14" key="1">
    <citation type="submission" date="2018-07" db="EMBL/GenBank/DDBJ databases">
        <title>Genomic Encyclopedia of Type Strains, Phase III (KMG-III): the genomes of soil and plant-associated and newly described type strains.</title>
        <authorList>
            <person name="Whitman W."/>
        </authorList>
    </citation>
    <scope>NUCLEOTIDE SEQUENCE [LARGE SCALE GENOMIC DNA]</scope>
    <source>
        <strain evidence="13 14">CECT 7031</strain>
    </source>
</reference>
<dbReference type="PANTHER" id="PTHR10196:SF69">
    <property type="entry name" value="GLYCEROL KINASE"/>
    <property type="match status" value="1"/>
</dbReference>
<comment type="caution">
    <text evidence="11">Lacks conserved residue(s) required for the propagation of feature annotation.</text>
</comment>
<dbReference type="GO" id="GO:0004370">
    <property type="term" value="F:glycerol kinase activity"/>
    <property type="evidence" value="ECO:0007669"/>
    <property type="project" value="UniProtKB-UniRule"/>
</dbReference>
<evidence type="ECO:0000256" key="8">
    <source>
        <dbReference type="ARBA" id="ARBA00052101"/>
    </source>
</evidence>
<evidence type="ECO:0000256" key="11">
    <source>
        <dbReference type="HAMAP-Rule" id="MF_00186"/>
    </source>
</evidence>
<feature type="binding site" evidence="11">
    <location>
        <position position="310"/>
    </location>
    <ligand>
        <name>ATP</name>
        <dbReference type="ChEBI" id="CHEBI:30616"/>
    </ligand>
</feature>
<organism evidence="13 14">
    <name type="scientific">Weissella soli</name>
    <dbReference type="NCBI Taxonomy" id="155866"/>
    <lineage>
        <taxon>Bacteria</taxon>
        <taxon>Bacillati</taxon>
        <taxon>Bacillota</taxon>
        <taxon>Bacilli</taxon>
        <taxon>Lactobacillales</taxon>
        <taxon>Lactobacillaceae</taxon>
        <taxon>Weissella</taxon>
    </lineage>
</organism>
<evidence type="ECO:0000256" key="1">
    <source>
        <dbReference type="ARBA" id="ARBA00005190"/>
    </source>
</evidence>
<name>A0A288Q9E5_9LACO</name>
<evidence type="ECO:0000256" key="6">
    <source>
        <dbReference type="ARBA" id="ARBA00022798"/>
    </source>
</evidence>
<dbReference type="SUPFAM" id="SSF53067">
    <property type="entry name" value="Actin-like ATPase domain"/>
    <property type="match status" value="2"/>
</dbReference>
<gene>
    <name evidence="11" type="primary">glpK</name>
    <name evidence="13" type="ORF">DFP99_0506</name>
</gene>
<feature type="binding site" evidence="11">
    <location>
        <position position="84"/>
    </location>
    <ligand>
        <name>glycerol</name>
        <dbReference type="ChEBI" id="CHEBI:17754"/>
    </ligand>
</feature>
<evidence type="ECO:0000256" key="12">
    <source>
        <dbReference type="RuleBase" id="RU003733"/>
    </source>
</evidence>
<feature type="binding site" evidence="11">
    <location>
        <position position="417"/>
    </location>
    <ligand>
        <name>ADP</name>
        <dbReference type="ChEBI" id="CHEBI:456216"/>
    </ligand>
</feature>
<dbReference type="GO" id="GO:0019563">
    <property type="term" value="P:glycerol catabolic process"/>
    <property type="evidence" value="ECO:0007669"/>
    <property type="project" value="UniProtKB-UniRule"/>
</dbReference>
<comment type="caution">
    <text evidence="13">The sequence shown here is derived from an EMBL/GenBank/DDBJ whole genome shotgun (WGS) entry which is preliminary data.</text>
</comment>
<keyword evidence="14" id="KW-1185">Reference proteome</keyword>
<dbReference type="PROSITE" id="PS00933">
    <property type="entry name" value="FGGY_KINASES_1"/>
    <property type="match status" value="1"/>
</dbReference>
<feature type="binding site" evidence="11">
    <location>
        <position position="13"/>
    </location>
    <ligand>
        <name>ATP</name>
        <dbReference type="ChEBI" id="CHEBI:30616"/>
    </ligand>
</feature>
<dbReference type="KEGG" id="wso:WSWS_00877"/>
<keyword evidence="6 11" id="KW-0319">Glycerol metabolism</keyword>
<dbReference type="InterPro" id="IPR018483">
    <property type="entry name" value="Carb_kinase_FGGY_CS"/>
</dbReference>
<feature type="binding site" evidence="11">
    <location>
        <position position="17"/>
    </location>
    <ligand>
        <name>ADP</name>
        <dbReference type="ChEBI" id="CHEBI:456216"/>
    </ligand>
</feature>
<dbReference type="InterPro" id="IPR018484">
    <property type="entry name" value="FGGY_N"/>
</dbReference>
<dbReference type="GO" id="GO:0005829">
    <property type="term" value="C:cytosol"/>
    <property type="evidence" value="ECO:0007669"/>
    <property type="project" value="UniProtKB-ARBA"/>
</dbReference>
<dbReference type="FunFam" id="3.30.420.40:FF:000007">
    <property type="entry name" value="Glycerol kinase"/>
    <property type="match status" value="1"/>
</dbReference>
<feature type="binding site" evidence="11">
    <location>
        <position position="267"/>
    </location>
    <ligand>
        <name>ATP</name>
        <dbReference type="ChEBI" id="CHEBI:30616"/>
    </ligand>
</feature>
<dbReference type="HAMAP" id="MF_00186">
    <property type="entry name" value="Glycerol_kin"/>
    <property type="match status" value="1"/>
</dbReference>
<dbReference type="Gene3D" id="3.30.420.40">
    <property type="match status" value="2"/>
</dbReference>
<feature type="binding site" evidence="11">
    <location>
        <position position="245"/>
    </location>
    <ligand>
        <name>sn-glycerol 3-phosphate</name>
        <dbReference type="ChEBI" id="CHEBI:57597"/>
    </ligand>
</feature>
<dbReference type="AlphaFoldDB" id="A0A288Q9E5"/>
<dbReference type="GO" id="GO:0006072">
    <property type="term" value="P:glycerol-3-phosphate metabolic process"/>
    <property type="evidence" value="ECO:0007669"/>
    <property type="project" value="InterPro"/>
</dbReference>
<evidence type="ECO:0000313" key="13">
    <source>
        <dbReference type="EMBL" id="RDL12078.1"/>
    </source>
</evidence>
<feature type="binding site" evidence="11">
    <location>
        <position position="84"/>
    </location>
    <ligand>
        <name>sn-glycerol 3-phosphate</name>
        <dbReference type="ChEBI" id="CHEBI:57597"/>
    </ligand>
</feature>
<feature type="binding site" evidence="11">
    <location>
        <position position="83"/>
    </location>
    <ligand>
        <name>sn-glycerol 3-phosphate</name>
        <dbReference type="ChEBI" id="CHEBI:57597"/>
    </ligand>
</feature>
<feature type="binding site" evidence="11">
    <location>
        <position position="14"/>
    </location>
    <ligand>
        <name>ATP</name>
        <dbReference type="ChEBI" id="CHEBI:30616"/>
    </ligand>
</feature>
<feature type="binding site" evidence="11">
    <location>
        <position position="413"/>
    </location>
    <ligand>
        <name>ADP</name>
        <dbReference type="ChEBI" id="CHEBI:456216"/>
    </ligand>
</feature>
<comment type="activity regulation">
    <text evidence="11">Activated by phosphorylation and inhibited by fructose 1,6-bisphosphate (FBP).</text>
</comment>
<feature type="binding site" evidence="11">
    <location>
        <position position="13"/>
    </location>
    <ligand>
        <name>sn-glycerol 3-phosphate</name>
        <dbReference type="ChEBI" id="CHEBI:57597"/>
    </ligand>
</feature>
<comment type="catalytic activity">
    <reaction evidence="8 11">
        <text>glycerol + ATP = sn-glycerol 3-phosphate + ADP + H(+)</text>
        <dbReference type="Rhea" id="RHEA:21644"/>
        <dbReference type="ChEBI" id="CHEBI:15378"/>
        <dbReference type="ChEBI" id="CHEBI:17754"/>
        <dbReference type="ChEBI" id="CHEBI:30616"/>
        <dbReference type="ChEBI" id="CHEBI:57597"/>
        <dbReference type="ChEBI" id="CHEBI:456216"/>
        <dbReference type="EC" id="2.7.1.30"/>
    </reaction>
</comment>
<feature type="binding site" evidence="11">
    <location>
        <position position="413"/>
    </location>
    <ligand>
        <name>ATP</name>
        <dbReference type="ChEBI" id="CHEBI:30616"/>
    </ligand>
</feature>
<dbReference type="InterPro" id="IPR018485">
    <property type="entry name" value="FGGY_C"/>
</dbReference>
<dbReference type="NCBIfam" id="TIGR01311">
    <property type="entry name" value="glycerol_kin"/>
    <property type="match status" value="1"/>
</dbReference>
<dbReference type="PIRSF" id="PIRSF000538">
    <property type="entry name" value="GlpK"/>
    <property type="match status" value="1"/>
</dbReference>
<evidence type="ECO:0000256" key="4">
    <source>
        <dbReference type="ARBA" id="ARBA00022741"/>
    </source>
</evidence>
<evidence type="ECO:0000256" key="7">
    <source>
        <dbReference type="ARBA" id="ARBA00022840"/>
    </source>
</evidence>
<feature type="binding site" evidence="11">
    <location>
        <position position="245"/>
    </location>
    <ligand>
        <name>glycerol</name>
        <dbReference type="ChEBI" id="CHEBI:17754"/>
    </ligand>
</feature>
<feature type="binding site" evidence="11">
    <location>
        <position position="310"/>
    </location>
    <ligand>
        <name>ADP</name>
        <dbReference type="ChEBI" id="CHEBI:456216"/>
    </ligand>
</feature>
<keyword evidence="7 11" id="KW-0067">ATP-binding</keyword>
<feature type="binding site" evidence="11">
    <location>
        <position position="267"/>
    </location>
    <ligand>
        <name>ADP</name>
        <dbReference type="ChEBI" id="CHEBI:456216"/>
    </ligand>
</feature>
<dbReference type="InterPro" id="IPR043129">
    <property type="entry name" value="ATPase_NBD"/>
</dbReference>
<feature type="binding site" evidence="11">
    <location>
        <position position="135"/>
    </location>
    <ligand>
        <name>glycerol</name>
        <dbReference type="ChEBI" id="CHEBI:17754"/>
    </ligand>
</feature>
<protein>
    <recommendedName>
        <fullName evidence="11">Glycerol kinase</fullName>
        <ecNumber evidence="11">2.7.1.30</ecNumber>
    </recommendedName>
    <alternativeName>
        <fullName evidence="11">ATP:glycerol 3-phosphotransferase</fullName>
    </alternativeName>
    <alternativeName>
        <fullName evidence="11">Glycerokinase</fullName>
        <shortName evidence="11">GK</shortName>
    </alternativeName>
</protein>
<evidence type="ECO:0000256" key="2">
    <source>
        <dbReference type="ARBA" id="ARBA00009156"/>
    </source>
</evidence>
<dbReference type="NCBIfam" id="NF000756">
    <property type="entry name" value="PRK00047.1"/>
    <property type="match status" value="1"/>
</dbReference>
<dbReference type="GeneID" id="94546075"/>
<dbReference type="UniPathway" id="UPA00618">
    <property type="reaction ID" value="UER00672"/>
</dbReference>
<evidence type="ECO:0000313" key="14">
    <source>
        <dbReference type="Proteomes" id="UP000254912"/>
    </source>
</evidence>
<feature type="binding site" evidence="11">
    <location>
        <position position="13"/>
    </location>
    <ligand>
        <name>ADP</name>
        <dbReference type="ChEBI" id="CHEBI:456216"/>
    </ligand>
</feature>
<feature type="binding site" evidence="11">
    <location>
        <position position="15"/>
    </location>
    <ligand>
        <name>ATP</name>
        <dbReference type="ChEBI" id="CHEBI:30616"/>
    </ligand>
</feature>
<feature type="binding site" evidence="11">
    <location>
        <position position="314"/>
    </location>
    <ligand>
        <name>ATP</name>
        <dbReference type="ChEBI" id="CHEBI:30616"/>
    </ligand>
</feature>
<keyword evidence="5 11" id="KW-0418">Kinase</keyword>
<keyword evidence="4 11" id="KW-0547">Nucleotide-binding</keyword>
<dbReference type="FunFam" id="3.30.420.40:FF:000008">
    <property type="entry name" value="Glycerol kinase"/>
    <property type="match status" value="1"/>
</dbReference>
<dbReference type="InterPro" id="IPR000577">
    <property type="entry name" value="Carb_kinase_FGGY"/>
</dbReference>
<dbReference type="Proteomes" id="UP000254912">
    <property type="component" value="Unassembled WGS sequence"/>
</dbReference>
<evidence type="ECO:0000256" key="10">
    <source>
        <dbReference type="ARBA" id="ARBA00063665"/>
    </source>
</evidence>
<feature type="binding site" evidence="11">
    <location>
        <position position="246"/>
    </location>
    <ligand>
        <name>glycerol</name>
        <dbReference type="ChEBI" id="CHEBI:17754"/>
    </ligand>
</feature>
<dbReference type="PROSITE" id="PS00445">
    <property type="entry name" value="FGGY_KINASES_2"/>
    <property type="match status" value="1"/>
</dbReference>
<evidence type="ECO:0000256" key="3">
    <source>
        <dbReference type="ARBA" id="ARBA00022679"/>
    </source>
</evidence>
<comment type="function">
    <text evidence="9 11">Key enzyme in the regulation of glycerol uptake and metabolism. Catalyzes the phosphorylation of glycerol to yield sn-glycerol 3-phosphate.</text>
</comment>
<evidence type="ECO:0000256" key="5">
    <source>
        <dbReference type="ARBA" id="ARBA00022777"/>
    </source>
</evidence>
<dbReference type="Pfam" id="PF02782">
    <property type="entry name" value="FGGY_C"/>
    <property type="match status" value="1"/>
</dbReference>
<dbReference type="RefSeq" id="WP_070230134.1">
    <property type="nucleotide sequence ID" value="NZ_BJYO01000002.1"/>
</dbReference>
<dbReference type="InterPro" id="IPR005999">
    <property type="entry name" value="Glycerol_kin"/>
</dbReference>
<dbReference type="Pfam" id="PF00370">
    <property type="entry name" value="FGGY_N"/>
    <property type="match status" value="1"/>
</dbReference>
<comment type="pathway">
    <text evidence="1 11">Polyol metabolism; glycerol degradation via glycerol kinase pathway; sn-glycerol 3-phosphate from glycerol: step 1/1.</text>
</comment>
<feature type="binding site" evidence="11">
    <location>
        <position position="83"/>
    </location>
    <ligand>
        <name>glycerol</name>
        <dbReference type="ChEBI" id="CHEBI:17754"/>
    </ligand>
</feature>
<sequence>MEQQYILALDQGTTSTRAILFDHDGHKVATAQKELPQIFRQSGWIEHDANVIWEHARQVMAEVVINANIKPYKVASIGITNQRETTVLWNRRTGEPIADAVVWQSKQSDIFANALKEQGLTQKVYDKTGLWIDSYFSATKIMWLLENVPGARELAAEGDLLFGTIDTWLLWKLTNGAVHATDYSNASRTMLFNIHDLQWDEELLALFDIPANILPEVRDSSGIFGYTAEFVFFGLQVPIAGIAGDQQAALFGHQAFKTGDVKNTFGTGSFIVMNTGEQPAISTHGLLTTIGYGLDGKVTYALEGSVFIAGAAIQWLRDGLQLIINAQETAEMADRSRENHPKRVYLVPAFTGLGAPYWDQNTRGAMFGLTRATGREDIVRATLESLAYQTKDVLDAMISDTQLDISTLVIDGGAAANDYLQRFLADLIATPISRPDQLETTALGVAYLAGLGVGYWDSVATLPNSDEVTVELPDEQHAEDMQVAYQGWQKAVEAARMFPLDVE</sequence>
<dbReference type="CDD" id="cd07786">
    <property type="entry name" value="FGGY_EcGK_like"/>
    <property type="match status" value="1"/>
</dbReference>
<keyword evidence="3 11" id="KW-0808">Transferase</keyword>
<dbReference type="PANTHER" id="PTHR10196">
    <property type="entry name" value="SUGAR KINASE"/>
    <property type="match status" value="1"/>
</dbReference>
<comment type="subunit">
    <text evidence="10 11">Homotetramer and homodimer (in equilibrium).</text>
</comment>